<evidence type="ECO:0000313" key="1">
    <source>
        <dbReference type="EMBL" id="CAK0826160.1"/>
    </source>
</evidence>
<comment type="caution">
    <text evidence="1">The sequence shown here is derived from an EMBL/GenBank/DDBJ whole genome shotgun (WGS) entry which is preliminary data.</text>
</comment>
<proteinExistence type="predicted"/>
<name>A0ABN9S4L6_9DINO</name>
<evidence type="ECO:0000313" key="2">
    <source>
        <dbReference type="Proteomes" id="UP001189429"/>
    </source>
</evidence>
<gene>
    <name evidence="1" type="ORF">PCOR1329_LOCUS26097</name>
</gene>
<dbReference type="Proteomes" id="UP001189429">
    <property type="component" value="Unassembled WGS sequence"/>
</dbReference>
<sequence length="132" mass="14598">MKRRRLCPRQTRLAAAKVRSRTQELQLRTILRLVRWLGSGCLLDWNRQVLGETLAEYIESVYDRGGSKSAAQRMAALLWAEPAFHKAGIREVFPLSFQTLTGRGVPEPSKSQPPVPFLAALPAAGCAKQGGL</sequence>
<dbReference type="EMBL" id="CAUYUJ010009224">
    <property type="protein sequence ID" value="CAK0826160.1"/>
    <property type="molecule type" value="Genomic_DNA"/>
</dbReference>
<accession>A0ABN9S4L6</accession>
<protein>
    <submittedName>
        <fullName evidence="1">Uncharacterized protein</fullName>
    </submittedName>
</protein>
<reference evidence="1" key="1">
    <citation type="submission" date="2023-10" db="EMBL/GenBank/DDBJ databases">
        <authorList>
            <person name="Chen Y."/>
            <person name="Shah S."/>
            <person name="Dougan E. K."/>
            <person name="Thang M."/>
            <person name="Chan C."/>
        </authorList>
    </citation>
    <scope>NUCLEOTIDE SEQUENCE [LARGE SCALE GENOMIC DNA]</scope>
</reference>
<keyword evidence="2" id="KW-1185">Reference proteome</keyword>
<organism evidence="1 2">
    <name type="scientific">Prorocentrum cordatum</name>
    <dbReference type="NCBI Taxonomy" id="2364126"/>
    <lineage>
        <taxon>Eukaryota</taxon>
        <taxon>Sar</taxon>
        <taxon>Alveolata</taxon>
        <taxon>Dinophyceae</taxon>
        <taxon>Prorocentrales</taxon>
        <taxon>Prorocentraceae</taxon>
        <taxon>Prorocentrum</taxon>
    </lineage>
</organism>